<protein>
    <submittedName>
        <fullName evidence="2">Uncharacterized protein</fullName>
    </submittedName>
</protein>
<feature type="region of interest" description="Disordered" evidence="1">
    <location>
        <begin position="61"/>
        <end position="135"/>
    </location>
</feature>
<evidence type="ECO:0000313" key="3">
    <source>
        <dbReference type="Proteomes" id="UP000821853"/>
    </source>
</evidence>
<keyword evidence="3" id="KW-1185">Reference proteome</keyword>
<dbReference type="AlphaFoldDB" id="A0A9J6GP75"/>
<dbReference type="Proteomes" id="UP000821853">
    <property type="component" value="Chromosome 8"/>
</dbReference>
<comment type="caution">
    <text evidence="2">The sequence shown here is derived from an EMBL/GenBank/DDBJ whole genome shotgun (WGS) entry which is preliminary data.</text>
</comment>
<gene>
    <name evidence="2" type="ORF">HPB48_011292</name>
</gene>
<reference evidence="2 3" key="1">
    <citation type="journal article" date="2020" name="Cell">
        <title>Large-Scale Comparative Analyses of Tick Genomes Elucidate Their Genetic Diversity and Vector Capacities.</title>
        <authorList>
            <consortium name="Tick Genome and Microbiome Consortium (TIGMIC)"/>
            <person name="Jia N."/>
            <person name="Wang J."/>
            <person name="Shi W."/>
            <person name="Du L."/>
            <person name="Sun Y."/>
            <person name="Zhan W."/>
            <person name="Jiang J.F."/>
            <person name="Wang Q."/>
            <person name="Zhang B."/>
            <person name="Ji P."/>
            <person name="Bell-Sakyi L."/>
            <person name="Cui X.M."/>
            <person name="Yuan T.T."/>
            <person name="Jiang B.G."/>
            <person name="Yang W.F."/>
            <person name="Lam T.T."/>
            <person name="Chang Q.C."/>
            <person name="Ding S.J."/>
            <person name="Wang X.J."/>
            <person name="Zhu J.G."/>
            <person name="Ruan X.D."/>
            <person name="Zhao L."/>
            <person name="Wei J.T."/>
            <person name="Ye R.Z."/>
            <person name="Que T.C."/>
            <person name="Du C.H."/>
            <person name="Zhou Y.H."/>
            <person name="Cheng J.X."/>
            <person name="Dai P.F."/>
            <person name="Guo W.B."/>
            <person name="Han X.H."/>
            <person name="Huang E.J."/>
            <person name="Li L.F."/>
            <person name="Wei W."/>
            <person name="Gao Y.C."/>
            <person name="Liu J.Z."/>
            <person name="Shao H.Z."/>
            <person name="Wang X."/>
            <person name="Wang C.C."/>
            <person name="Yang T.C."/>
            <person name="Huo Q.B."/>
            <person name="Li W."/>
            <person name="Chen H.Y."/>
            <person name="Chen S.E."/>
            <person name="Zhou L.G."/>
            <person name="Ni X.B."/>
            <person name="Tian J.H."/>
            <person name="Sheng Y."/>
            <person name="Liu T."/>
            <person name="Pan Y.S."/>
            <person name="Xia L.Y."/>
            <person name="Li J."/>
            <person name="Zhao F."/>
            <person name="Cao W.C."/>
        </authorList>
    </citation>
    <scope>NUCLEOTIDE SEQUENCE [LARGE SCALE GENOMIC DNA]</scope>
    <source>
        <strain evidence="2">HaeL-2018</strain>
    </source>
</reference>
<organism evidence="2 3">
    <name type="scientific">Haemaphysalis longicornis</name>
    <name type="common">Bush tick</name>
    <dbReference type="NCBI Taxonomy" id="44386"/>
    <lineage>
        <taxon>Eukaryota</taxon>
        <taxon>Metazoa</taxon>
        <taxon>Ecdysozoa</taxon>
        <taxon>Arthropoda</taxon>
        <taxon>Chelicerata</taxon>
        <taxon>Arachnida</taxon>
        <taxon>Acari</taxon>
        <taxon>Parasitiformes</taxon>
        <taxon>Ixodida</taxon>
        <taxon>Ixodoidea</taxon>
        <taxon>Ixodidae</taxon>
        <taxon>Haemaphysalinae</taxon>
        <taxon>Haemaphysalis</taxon>
    </lineage>
</organism>
<proteinExistence type="predicted"/>
<evidence type="ECO:0000313" key="2">
    <source>
        <dbReference type="EMBL" id="KAH9380302.1"/>
    </source>
</evidence>
<feature type="compositionally biased region" description="Basic and acidic residues" evidence="1">
    <location>
        <begin position="70"/>
        <end position="80"/>
    </location>
</feature>
<sequence>MNTAGGKQRKARLTRIKEGEVLPLGGPVGCPQGCVVHRASSSSEAVTTELRVTGASNGERFFSYSGGDSGSHDGEQRWPRPDAAQGSFRCRNHDARYASPSLGGDPNQDGESSHRRRDPQQAHLHAARCASHSLRDAPPGGISVLVSDHYRHAAGPPCVVLSTITRGDPAGSCLLPDHDGERLVEGFARSASVRGGRMSREGLLGDRSDIGYPLSWQLAAVRVGYVCPSSDVVAHLLRVPLRLVVIHEEVHQHEGATKDGHFQDGDDHVLALAVDEHQRKVDLHLEHRLYVSARGRR</sequence>
<dbReference type="VEuPathDB" id="VectorBase:HLOH_052639"/>
<name>A0A9J6GP75_HAELO</name>
<dbReference type="EMBL" id="JABSTR010000010">
    <property type="protein sequence ID" value="KAH9380302.1"/>
    <property type="molecule type" value="Genomic_DNA"/>
</dbReference>
<evidence type="ECO:0000256" key="1">
    <source>
        <dbReference type="SAM" id="MobiDB-lite"/>
    </source>
</evidence>
<accession>A0A9J6GP75</accession>